<evidence type="ECO:0000313" key="5">
    <source>
        <dbReference type="EMBL" id="KAK5994298.1"/>
    </source>
</evidence>
<evidence type="ECO:0000256" key="1">
    <source>
        <dbReference type="ARBA" id="ARBA00005964"/>
    </source>
</evidence>
<comment type="similarity">
    <text evidence="1 3">Belongs to the type-B carboxylesterase/lipase family.</text>
</comment>
<dbReference type="InterPro" id="IPR029058">
    <property type="entry name" value="AB_hydrolase_fold"/>
</dbReference>
<dbReference type="Pfam" id="PF00135">
    <property type="entry name" value="COesterase"/>
    <property type="match status" value="1"/>
</dbReference>
<gene>
    <name evidence="5" type="ORF">PT974_04771</name>
</gene>
<evidence type="ECO:0000256" key="2">
    <source>
        <dbReference type="ARBA" id="ARBA00022801"/>
    </source>
</evidence>
<name>A0ABR0SQA1_9HYPO</name>
<keyword evidence="2 3" id="KW-0378">Hydrolase</keyword>
<evidence type="ECO:0000313" key="6">
    <source>
        <dbReference type="Proteomes" id="UP001338125"/>
    </source>
</evidence>
<organism evidence="5 6">
    <name type="scientific">Cladobotryum mycophilum</name>
    <dbReference type="NCBI Taxonomy" id="491253"/>
    <lineage>
        <taxon>Eukaryota</taxon>
        <taxon>Fungi</taxon>
        <taxon>Dikarya</taxon>
        <taxon>Ascomycota</taxon>
        <taxon>Pezizomycotina</taxon>
        <taxon>Sordariomycetes</taxon>
        <taxon>Hypocreomycetidae</taxon>
        <taxon>Hypocreales</taxon>
        <taxon>Hypocreaceae</taxon>
        <taxon>Cladobotryum</taxon>
    </lineage>
</organism>
<keyword evidence="6" id="KW-1185">Reference proteome</keyword>
<dbReference type="PANTHER" id="PTHR11559">
    <property type="entry name" value="CARBOXYLESTERASE"/>
    <property type="match status" value="1"/>
</dbReference>
<dbReference type="Proteomes" id="UP001338125">
    <property type="component" value="Unassembled WGS sequence"/>
</dbReference>
<protein>
    <recommendedName>
        <fullName evidence="3">Carboxylic ester hydrolase</fullName>
        <ecNumber evidence="3">3.1.1.-</ecNumber>
    </recommendedName>
</protein>
<proteinExistence type="inferred from homology"/>
<keyword evidence="3" id="KW-0732">Signal</keyword>
<dbReference type="PROSITE" id="PS00122">
    <property type="entry name" value="CARBOXYLESTERASE_B_1"/>
    <property type="match status" value="1"/>
</dbReference>
<evidence type="ECO:0000256" key="3">
    <source>
        <dbReference type="RuleBase" id="RU361235"/>
    </source>
</evidence>
<dbReference type="EC" id="3.1.1.-" evidence="3"/>
<feature type="signal peptide" evidence="3">
    <location>
        <begin position="1"/>
        <end position="17"/>
    </location>
</feature>
<dbReference type="InterPro" id="IPR050309">
    <property type="entry name" value="Type-B_Carboxylest/Lipase"/>
</dbReference>
<feature type="chain" id="PRO_5044964282" description="Carboxylic ester hydrolase" evidence="3">
    <location>
        <begin position="18"/>
        <end position="565"/>
    </location>
</feature>
<feature type="domain" description="Carboxylesterase type B" evidence="4">
    <location>
        <begin position="43"/>
        <end position="544"/>
    </location>
</feature>
<dbReference type="SUPFAM" id="SSF53474">
    <property type="entry name" value="alpha/beta-Hydrolases"/>
    <property type="match status" value="1"/>
</dbReference>
<dbReference type="EMBL" id="JAVFKD010000010">
    <property type="protein sequence ID" value="KAK5994298.1"/>
    <property type="molecule type" value="Genomic_DNA"/>
</dbReference>
<sequence>MRTSVSLLAFALASASGTSINNNSELPTVDLAYQVHRAISFNETTKLYNFTNIPYAEPPLGQLRWNAPVPPKGRKDGIQDGSVGKICPQQNPDWLNIGFLFAAAYATNKLPFNYTLAKEIVSHLPPAPADPRITEDCLVLDVLVPKTVFDAKQNKRRGYRPPTKGAPVIAYIHGGGYVIGEKGMLGSPNDLLIATQQGQSDGAIFVSLNYRLGAFGFLSGSTLQADGASNVGLLDQRLALQWIQANIHKFGGDPDNVTIMGVSAGGGSVMHQVTAYGGRKPAPFRRAIPQSSGFQPTPQNGEQEQIFNEFLSILNVSSIHEARSLPSSALLAANGKHIAAAPYGTFVYGPTVDHDFVPDLPPKLLAKGAYAKNTAIFSSYVNHDGLLFTDPRAIEDENYLTAELQHFVPTISEKTADFVVKTLYPPKYDGSKPYKDTLDRAQLMIGEAAFICNQNSLLESAAKHGVPAFGYEFAVSPGLHGNDQSGYVFGRGPTPGVDAEIASVIQYAIAGFAIDGVPRKSPTSALSFSPYAKGQKLLSFAVGSSQLIRDPSANDRCDWWQKAQY</sequence>
<comment type="caution">
    <text evidence="5">The sequence shown here is derived from an EMBL/GenBank/DDBJ whole genome shotgun (WGS) entry which is preliminary data.</text>
</comment>
<reference evidence="5 6" key="1">
    <citation type="submission" date="2024-01" db="EMBL/GenBank/DDBJ databases">
        <title>Complete genome of Cladobotryum mycophilum ATHUM6906.</title>
        <authorList>
            <person name="Christinaki A.C."/>
            <person name="Myridakis A.I."/>
            <person name="Kouvelis V.N."/>
        </authorList>
    </citation>
    <scope>NUCLEOTIDE SEQUENCE [LARGE SCALE GENOMIC DNA]</scope>
    <source>
        <strain evidence="5 6">ATHUM6906</strain>
    </source>
</reference>
<evidence type="ECO:0000259" key="4">
    <source>
        <dbReference type="Pfam" id="PF00135"/>
    </source>
</evidence>
<dbReference type="InterPro" id="IPR002018">
    <property type="entry name" value="CarbesteraseB"/>
</dbReference>
<dbReference type="Gene3D" id="3.40.50.1820">
    <property type="entry name" value="alpha/beta hydrolase"/>
    <property type="match status" value="1"/>
</dbReference>
<accession>A0ABR0SQA1</accession>
<dbReference type="InterPro" id="IPR019826">
    <property type="entry name" value="Carboxylesterase_B_AS"/>
</dbReference>